<protein>
    <submittedName>
        <fullName evidence="8">EscR/YscR/HrcR family type III secretion system export apparatus protein</fullName>
    </submittedName>
</protein>
<feature type="transmembrane region" description="Helical" evidence="7">
    <location>
        <begin position="52"/>
        <end position="75"/>
    </location>
</feature>
<feature type="transmembrane region" description="Helical" evidence="7">
    <location>
        <begin position="159"/>
        <end position="183"/>
    </location>
</feature>
<evidence type="ECO:0000256" key="6">
    <source>
        <dbReference type="ARBA" id="ARBA00023136"/>
    </source>
</evidence>
<dbReference type="GO" id="GO:0009306">
    <property type="term" value="P:protein secretion"/>
    <property type="evidence" value="ECO:0007669"/>
    <property type="project" value="UniProtKB-UniRule"/>
</dbReference>
<dbReference type="PANTHER" id="PTHR30587:SF2">
    <property type="entry name" value="SURFACE PRESENTATION OF ANTIGENS PROTEIN SPAP"/>
    <property type="match status" value="1"/>
</dbReference>
<evidence type="ECO:0000256" key="2">
    <source>
        <dbReference type="ARBA" id="ARBA00006257"/>
    </source>
</evidence>
<evidence type="ECO:0000313" key="8">
    <source>
        <dbReference type="EMBL" id="MTW22470.1"/>
    </source>
</evidence>
<dbReference type="PROSITE" id="PS01061">
    <property type="entry name" value="FLIP_2"/>
    <property type="match status" value="1"/>
</dbReference>
<dbReference type="InterPro" id="IPR005838">
    <property type="entry name" value="T3SS_IM_P"/>
</dbReference>
<comment type="similarity">
    <text evidence="2 7">Belongs to the FliP/MopC/SpaP family.</text>
</comment>
<dbReference type="RefSeq" id="WP_155451033.1">
    <property type="nucleotide sequence ID" value="NZ_WNKT01000042.1"/>
</dbReference>
<accession>A0A6N8EG00</accession>
<comment type="caution">
    <text evidence="7">Lacks conserved residue(s) required for the propagation of feature annotation.</text>
</comment>
<proteinExistence type="inferred from homology"/>
<feature type="transmembrane region" description="Helical" evidence="7">
    <location>
        <begin position="12"/>
        <end position="40"/>
    </location>
</feature>
<keyword evidence="5 7" id="KW-1133">Transmembrane helix</keyword>
<gene>
    <name evidence="8" type="ORF">GJ668_15450</name>
</gene>
<evidence type="ECO:0000256" key="1">
    <source>
        <dbReference type="ARBA" id="ARBA00004651"/>
    </source>
</evidence>
<evidence type="ECO:0000256" key="7">
    <source>
        <dbReference type="RuleBase" id="RU362070"/>
    </source>
</evidence>
<dbReference type="GO" id="GO:0005886">
    <property type="term" value="C:plasma membrane"/>
    <property type="evidence" value="ECO:0007669"/>
    <property type="project" value="UniProtKB-SubCell"/>
</dbReference>
<keyword evidence="3 7" id="KW-1003">Cell membrane</keyword>
<keyword evidence="4 7" id="KW-0812">Transmembrane</keyword>
<keyword evidence="6 7" id="KW-0472">Membrane</keyword>
<dbReference type="OrthoDB" id="9805111at2"/>
<sequence length="216" mass="23760">MSAALDPTLLILTLVVLGLVPFIAVIATSFVKIVVVMLLLRNALGIQQIPPTMTLQGLAIILTLYIMAPVGISAFDTLTQHDLANLPTDQLTSVLSEAAEPFRDFLSRHVAPRHQAFFLETAHRLWPPEVTENLDARNLMVLIPAFTVSELSTAFEVGFLIYLPFVAIDLIISNILLAMGMMMVSPMTISLPFKLLLFVMVDGWTRLIQGLVLSYA</sequence>
<name>A0A6N8EG00_9GAMM</name>
<reference evidence="8 9" key="1">
    <citation type="submission" date="2019-11" db="EMBL/GenBank/DDBJ databases">
        <title>Whole-genome sequence of the anaerobic purple sulfur bacterium Allochromatium palmeri DSM 15591.</title>
        <authorList>
            <person name="Kyndt J.A."/>
            <person name="Meyer T.E."/>
        </authorList>
    </citation>
    <scope>NUCLEOTIDE SEQUENCE [LARGE SCALE GENOMIC DNA]</scope>
    <source>
        <strain evidence="8 9">DSM 15591</strain>
    </source>
</reference>
<dbReference type="Proteomes" id="UP000434044">
    <property type="component" value="Unassembled WGS sequence"/>
</dbReference>
<dbReference type="NCBIfam" id="NF009438">
    <property type="entry name" value="PRK12797.1"/>
    <property type="match status" value="1"/>
</dbReference>
<evidence type="ECO:0000313" key="9">
    <source>
        <dbReference type="Proteomes" id="UP000434044"/>
    </source>
</evidence>
<dbReference type="AlphaFoldDB" id="A0A6N8EG00"/>
<dbReference type="NCBIfam" id="TIGR01102">
    <property type="entry name" value="yscR"/>
    <property type="match status" value="1"/>
</dbReference>
<evidence type="ECO:0000256" key="4">
    <source>
        <dbReference type="ARBA" id="ARBA00022692"/>
    </source>
</evidence>
<organism evidence="8 9">
    <name type="scientific">Allochromatium palmeri</name>
    <dbReference type="NCBI Taxonomy" id="231048"/>
    <lineage>
        <taxon>Bacteria</taxon>
        <taxon>Pseudomonadati</taxon>
        <taxon>Pseudomonadota</taxon>
        <taxon>Gammaproteobacteria</taxon>
        <taxon>Chromatiales</taxon>
        <taxon>Chromatiaceae</taxon>
        <taxon>Allochromatium</taxon>
    </lineage>
</organism>
<dbReference type="Pfam" id="PF00813">
    <property type="entry name" value="FliP"/>
    <property type="match status" value="1"/>
</dbReference>
<keyword evidence="9" id="KW-1185">Reference proteome</keyword>
<dbReference type="PRINTS" id="PR01302">
    <property type="entry name" value="TYPE3IMPPROT"/>
</dbReference>
<evidence type="ECO:0000256" key="3">
    <source>
        <dbReference type="ARBA" id="ARBA00022475"/>
    </source>
</evidence>
<comment type="caution">
    <text evidence="8">The sequence shown here is derived from an EMBL/GenBank/DDBJ whole genome shotgun (WGS) entry which is preliminary data.</text>
</comment>
<comment type="subcellular location">
    <subcellularLocation>
        <location evidence="1">Cell membrane</location>
        <topology evidence="1">Multi-pass membrane protein</topology>
    </subcellularLocation>
</comment>
<dbReference type="PANTHER" id="PTHR30587">
    <property type="entry name" value="FLAGELLAR BIOSYNTHETIC PROTEIN FLIP"/>
    <property type="match status" value="1"/>
</dbReference>
<dbReference type="InterPro" id="IPR005773">
    <property type="entry name" value="T3SS_YscR-like"/>
</dbReference>
<evidence type="ECO:0000256" key="5">
    <source>
        <dbReference type="ARBA" id="ARBA00022989"/>
    </source>
</evidence>
<dbReference type="EMBL" id="WNKT01000042">
    <property type="protein sequence ID" value="MTW22470.1"/>
    <property type="molecule type" value="Genomic_DNA"/>
</dbReference>